<name>A0ABY4T7T5_9GAMM</name>
<keyword evidence="1" id="KW-0732">Signal</keyword>
<evidence type="ECO:0000313" key="2">
    <source>
        <dbReference type="EMBL" id="URL60177.1"/>
    </source>
</evidence>
<proteinExistence type="predicted"/>
<reference evidence="2" key="1">
    <citation type="submission" date="2020-10" db="EMBL/GenBank/DDBJ databases">
        <title>Whole-genome sequence of Luteibacter sp. EIF3.</title>
        <authorList>
            <person name="Friedrich I."/>
            <person name="Hertel R."/>
            <person name="Daniel R."/>
        </authorList>
    </citation>
    <scope>NUCLEOTIDE SEQUENCE</scope>
    <source>
        <strain evidence="2">EIF3</strain>
    </source>
</reference>
<evidence type="ECO:0000313" key="3">
    <source>
        <dbReference type="Proteomes" id="UP001056681"/>
    </source>
</evidence>
<evidence type="ECO:0000256" key="1">
    <source>
        <dbReference type="SAM" id="SignalP"/>
    </source>
</evidence>
<feature type="signal peptide" evidence="1">
    <location>
        <begin position="1"/>
        <end position="23"/>
    </location>
</feature>
<dbReference type="RefSeq" id="WP_250340629.1">
    <property type="nucleotide sequence ID" value="NZ_CP063231.1"/>
</dbReference>
<sequence length="126" mass="14213">MKFYSAFFGLLLVLAIMNSSLWAADHRIGLTEAQAKARAAELTHTAFPGTHVYPDLERPMSPGFYGVELHWDQLVEGNQVAAFLQIDRLNGNVFQFEGVTCYQYGPDKKMHEVHPNGKLRMPDVCE</sequence>
<dbReference type="Proteomes" id="UP001056681">
    <property type="component" value="Chromosome"/>
</dbReference>
<organism evidence="2 3">
    <name type="scientific">Luteibacter flocculans</name>
    <dbReference type="NCBI Taxonomy" id="2780091"/>
    <lineage>
        <taxon>Bacteria</taxon>
        <taxon>Pseudomonadati</taxon>
        <taxon>Pseudomonadota</taxon>
        <taxon>Gammaproteobacteria</taxon>
        <taxon>Lysobacterales</taxon>
        <taxon>Rhodanobacteraceae</taxon>
        <taxon>Luteibacter</taxon>
    </lineage>
</organism>
<accession>A0ABY4T7T5</accession>
<gene>
    <name evidence="2" type="ORF">IM816_08910</name>
</gene>
<protein>
    <submittedName>
        <fullName evidence="2">Uncharacterized protein</fullName>
    </submittedName>
</protein>
<feature type="chain" id="PRO_5046014676" evidence="1">
    <location>
        <begin position="24"/>
        <end position="126"/>
    </location>
</feature>
<dbReference type="EMBL" id="CP063231">
    <property type="protein sequence ID" value="URL60177.1"/>
    <property type="molecule type" value="Genomic_DNA"/>
</dbReference>
<keyword evidence="3" id="KW-1185">Reference proteome</keyword>